<protein>
    <recommendedName>
        <fullName evidence="3">Bacterial surface antigen (D15) domain-containing protein</fullName>
    </recommendedName>
</protein>
<dbReference type="Pfam" id="PF01103">
    <property type="entry name" value="Omp85"/>
    <property type="match status" value="1"/>
</dbReference>
<organism evidence="4 5">
    <name type="scientific">Salmonella enterica subsp. enterica serovar Poona</name>
    <dbReference type="NCBI Taxonomy" id="436295"/>
    <lineage>
        <taxon>Bacteria</taxon>
        <taxon>Pseudomonadati</taxon>
        <taxon>Pseudomonadota</taxon>
        <taxon>Gammaproteobacteria</taxon>
        <taxon>Enterobacterales</taxon>
        <taxon>Enterobacteriaceae</taxon>
        <taxon>Salmonella</taxon>
    </lineage>
</organism>
<dbReference type="InterPro" id="IPR000184">
    <property type="entry name" value="Bac_surfAg_D15"/>
</dbReference>
<accession>A0A4Z0QGS2</accession>
<reference evidence="4 5" key="1">
    <citation type="submission" date="2018-03" db="EMBL/GenBank/DDBJ databases">
        <title>Non-Typhoidal Salmonella genome sequencing and assembly.</title>
        <authorList>
            <person name="Matchawe C."/>
        </authorList>
    </citation>
    <scope>NUCLEOTIDE SEQUENCE [LARGE SCALE GENOMIC DNA]</scope>
    <source>
        <strain evidence="4 5">22sa</strain>
    </source>
</reference>
<proteinExistence type="predicted"/>
<keyword evidence="2" id="KW-0472">Membrane</keyword>
<evidence type="ECO:0000259" key="3">
    <source>
        <dbReference type="Pfam" id="PF01103"/>
    </source>
</evidence>
<evidence type="ECO:0000256" key="1">
    <source>
        <dbReference type="ARBA" id="ARBA00004370"/>
    </source>
</evidence>
<comment type="caution">
    <text evidence="4">The sequence shown here is derived from an EMBL/GenBank/DDBJ whole genome shotgun (WGS) entry which is preliminary data.</text>
</comment>
<comment type="subcellular location">
    <subcellularLocation>
        <location evidence="1">Membrane</location>
    </subcellularLocation>
</comment>
<evidence type="ECO:0000313" key="5">
    <source>
        <dbReference type="Proteomes" id="UP000298196"/>
    </source>
</evidence>
<sequence length="61" mass="6474">AVFVDSGEAVSDIRRSDFKTGTGVGVRWASPVGPIKLDFAVPVGDKDEHGLQFYIGLGPEL</sequence>
<evidence type="ECO:0000313" key="4">
    <source>
        <dbReference type="EMBL" id="TGE27882.1"/>
    </source>
</evidence>
<dbReference type="EMBL" id="PYKI01000225">
    <property type="protein sequence ID" value="TGE27882.1"/>
    <property type="molecule type" value="Genomic_DNA"/>
</dbReference>
<dbReference type="Proteomes" id="UP000298196">
    <property type="component" value="Unassembled WGS sequence"/>
</dbReference>
<dbReference type="GO" id="GO:0019867">
    <property type="term" value="C:outer membrane"/>
    <property type="evidence" value="ECO:0007669"/>
    <property type="project" value="InterPro"/>
</dbReference>
<feature type="non-terminal residue" evidence="4">
    <location>
        <position position="1"/>
    </location>
</feature>
<keyword evidence="5" id="KW-1185">Reference proteome</keyword>
<feature type="domain" description="Bacterial surface antigen (D15)" evidence="3">
    <location>
        <begin position="13"/>
        <end position="58"/>
    </location>
</feature>
<gene>
    <name evidence="4" type="ORF">C9F07_01470</name>
</gene>
<name>A0A4Z0QGS2_SALET</name>
<dbReference type="Gene3D" id="2.40.160.50">
    <property type="entry name" value="membrane protein fhac: a member of the omp85/tpsb transporter family"/>
    <property type="match status" value="1"/>
</dbReference>
<dbReference type="AlphaFoldDB" id="A0A4Z0QGS2"/>
<evidence type="ECO:0000256" key="2">
    <source>
        <dbReference type="ARBA" id="ARBA00023136"/>
    </source>
</evidence>